<dbReference type="PANTHER" id="PTHR43047:SF72">
    <property type="entry name" value="OSMOSENSING HISTIDINE PROTEIN KINASE SLN1"/>
    <property type="match status" value="1"/>
</dbReference>
<dbReference type="STRING" id="1499966.U14_00943"/>
<comment type="catalytic activity">
    <reaction evidence="1">
        <text>ATP + protein L-histidine = ADP + protein N-phospho-L-histidine.</text>
        <dbReference type="EC" id="2.7.13.3"/>
    </reaction>
</comment>
<dbReference type="PANTHER" id="PTHR43047">
    <property type="entry name" value="TWO-COMPONENT HISTIDINE PROTEIN KINASE"/>
    <property type="match status" value="1"/>
</dbReference>
<keyword evidence="5" id="KW-0418">Kinase</keyword>
<dbReference type="EMBL" id="DF820455">
    <property type="protein sequence ID" value="GAK49719.1"/>
    <property type="molecule type" value="Genomic_DNA"/>
</dbReference>
<feature type="coiled-coil region" evidence="7">
    <location>
        <begin position="148"/>
        <end position="182"/>
    </location>
</feature>
<evidence type="ECO:0000256" key="5">
    <source>
        <dbReference type="ARBA" id="ARBA00022777"/>
    </source>
</evidence>
<dbReference type="Proteomes" id="UP000030700">
    <property type="component" value="Unassembled WGS sequence"/>
</dbReference>
<dbReference type="Gene3D" id="3.40.50.2300">
    <property type="match status" value="1"/>
</dbReference>
<feature type="domain" description="Histidine kinase" evidence="8">
    <location>
        <begin position="182"/>
        <end position="400"/>
    </location>
</feature>
<dbReference type="InterPro" id="IPR004358">
    <property type="entry name" value="Sig_transdc_His_kin-like_C"/>
</dbReference>
<dbReference type="InterPro" id="IPR003594">
    <property type="entry name" value="HATPase_dom"/>
</dbReference>
<evidence type="ECO:0000259" key="9">
    <source>
        <dbReference type="PROSITE" id="PS50110"/>
    </source>
</evidence>
<dbReference type="GO" id="GO:0000155">
    <property type="term" value="F:phosphorelay sensor kinase activity"/>
    <property type="evidence" value="ECO:0007669"/>
    <property type="project" value="InterPro"/>
</dbReference>
<evidence type="ECO:0000313" key="10">
    <source>
        <dbReference type="EMBL" id="GAK49719.1"/>
    </source>
</evidence>
<dbReference type="Gene3D" id="1.10.287.130">
    <property type="match status" value="1"/>
</dbReference>
<dbReference type="PRINTS" id="PR00344">
    <property type="entry name" value="BCTRLSENSOR"/>
</dbReference>
<evidence type="ECO:0000259" key="8">
    <source>
        <dbReference type="PROSITE" id="PS50109"/>
    </source>
</evidence>
<accession>A0A0S6VRD1</accession>
<sequence length="401" mass="44872">MKEPVIVCVDDEEIVLKSLKRELNKSFGSKYIIEIAEGGEEALNLFEELMLAGNDIPLVIADQIMPGLKGDELLARLHAISPKTLTIMLTGQADKDAITNAVNRANLYRYIAKPWDATDLELTVKEAIRRYFQDKAIEKQMQLLRGMNANLEQKVKERTVQLEQQQEELKQLNASKDKFFSIIAHDLRAPFTGLLGISDFIVKNVGKFSPQEIKEHVTSMQEATESVYVLLENLLTWTQLKQNIIEYHPQYISLRELSERNTAFFASNAVQKKLSLKNQIPPQFRVYADKGMLNTILRNLLSNAVKFTRPGGIIELSAVSQGAFIEFAVSDTGVGIPKEAIPHLFRIDMKYSTPGTNGEEGSGLGLILSKALVEKNNGQMRIETEPKQGTVVTVRLLAAAE</sequence>
<name>A0A0S6VRD1_9BACT</name>
<keyword evidence="11" id="KW-1185">Reference proteome</keyword>
<dbReference type="SMART" id="SM00448">
    <property type="entry name" value="REC"/>
    <property type="match status" value="1"/>
</dbReference>
<dbReference type="Pfam" id="PF02518">
    <property type="entry name" value="HATPase_c"/>
    <property type="match status" value="1"/>
</dbReference>
<dbReference type="HOGENOM" id="CLU_000445_114_72_0"/>
<dbReference type="PROSITE" id="PS50110">
    <property type="entry name" value="RESPONSE_REGULATORY"/>
    <property type="match status" value="1"/>
</dbReference>
<dbReference type="CDD" id="cd17569">
    <property type="entry name" value="REC_HupR-like"/>
    <property type="match status" value="1"/>
</dbReference>
<dbReference type="EC" id="2.7.13.3" evidence="2"/>
<dbReference type="InterPro" id="IPR001789">
    <property type="entry name" value="Sig_transdc_resp-reg_receiver"/>
</dbReference>
<dbReference type="CDD" id="cd00082">
    <property type="entry name" value="HisKA"/>
    <property type="match status" value="1"/>
</dbReference>
<evidence type="ECO:0000256" key="4">
    <source>
        <dbReference type="ARBA" id="ARBA00022679"/>
    </source>
</evidence>
<dbReference type="InterPro" id="IPR036890">
    <property type="entry name" value="HATPase_C_sf"/>
</dbReference>
<proteinExistence type="predicted"/>
<protein>
    <recommendedName>
        <fullName evidence="2">histidine kinase</fullName>
        <ecNumber evidence="2">2.7.13.3</ecNumber>
    </recommendedName>
</protein>
<evidence type="ECO:0000256" key="3">
    <source>
        <dbReference type="ARBA" id="ARBA00022553"/>
    </source>
</evidence>
<dbReference type="Pfam" id="PF00072">
    <property type="entry name" value="Response_reg"/>
    <property type="match status" value="1"/>
</dbReference>
<dbReference type="InterPro" id="IPR011006">
    <property type="entry name" value="CheY-like_superfamily"/>
</dbReference>
<dbReference type="PROSITE" id="PS50109">
    <property type="entry name" value="HIS_KIN"/>
    <property type="match status" value="1"/>
</dbReference>
<feature type="modified residue" description="4-aspartylphosphate" evidence="6">
    <location>
        <position position="62"/>
    </location>
</feature>
<dbReference type="SUPFAM" id="SSF47384">
    <property type="entry name" value="Homodimeric domain of signal transducing histidine kinase"/>
    <property type="match status" value="1"/>
</dbReference>
<dbReference type="AlphaFoldDB" id="A0A0S6VRD1"/>
<dbReference type="SUPFAM" id="SSF55874">
    <property type="entry name" value="ATPase domain of HSP90 chaperone/DNA topoisomerase II/histidine kinase"/>
    <property type="match status" value="1"/>
</dbReference>
<dbReference type="InterPro" id="IPR005467">
    <property type="entry name" value="His_kinase_dom"/>
</dbReference>
<dbReference type="InterPro" id="IPR036097">
    <property type="entry name" value="HisK_dim/P_sf"/>
</dbReference>
<evidence type="ECO:0000313" key="11">
    <source>
        <dbReference type="Proteomes" id="UP000030700"/>
    </source>
</evidence>
<keyword evidence="7" id="KW-0175">Coiled coil</keyword>
<gene>
    <name evidence="10" type="ORF">U14_00943</name>
</gene>
<dbReference type="Gene3D" id="3.30.565.10">
    <property type="entry name" value="Histidine kinase-like ATPase, C-terminal domain"/>
    <property type="match status" value="1"/>
</dbReference>
<reference evidence="10" key="1">
    <citation type="journal article" date="2015" name="PeerJ">
        <title>First genomic representation of candidate bacterial phylum KSB3 points to enhanced environmental sensing as a trigger of wastewater bulking.</title>
        <authorList>
            <person name="Sekiguchi Y."/>
            <person name="Ohashi A."/>
            <person name="Parks D.H."/>
            <person name="Yamauchi T."/>
            <person name="Tyson G.W."/>
            <person name="Hugenholtz P."/>
        </authorList>
    </citation>
    <scope>NUCLEOTIDE SEQUENCE [LARGE SCALE GENOMIC DNA]</scope>
</reference>
<keyword evidence="4" id="KW-0808">Transferase</keyword>
<dbReference type="InterPro" id="IPR003661">
    <property type="entry name" value="HisK_dim/P_dom"/>
</dbReference>
<dbReference type="SUPFAM" id="SSF52172">
    <property type="entry name" value="CheY-like"/>
    <property type="match status" value="1"/>
</dbReference>
<dbReference type="SMART" id="SM00387">
    <property type="entry name" value="HATPase_c"/>
    <property type="match status" value="1"/>
</dbReference>
<dbReference type="GO" id="GO:0005886">
    <property type="term" value="C:plasma membrane"/>
    <property type="evidence" value="ECO:0007669"/>
    <property type="project" value="TreeGrafter"/>
</dbReference>
<organism evidence="10">
    <name type="scientific">Candidatus Moduliflexus flocculans</name>
    <dbReference type="NCBI Taxonomy" id="1499966"/>
    <lineage>
        <taxon>Bacteria</taxon>
        <taxon>Candidatus Moduliflexota</taxon>
        <taxon>Candidatus Moduliflexia</taxon>
        <taxon>Candidatus Moduliflexales</taxon>
        <taxon>Candidatus Moduliflexaceae</taxon>
    </lineage>
</organism>
<evidence type="ECO:0000256" key="1">
    <source>
        <dbReference type="ARBA" id="ARBA00000085"/>
    </source>
</evidence>
<dbReference type="SMART" id="SM00388">
    <property type="entry name" value="HisKA"/>
    <property type="match status" value="1"/>
</dbReference>
<feature type="domain" description="Response regulatory" evidence="9">
    <location>
        <begin position="5"/>
        <end position="128"/>
    </location>
</feature>
<evidence type="ECO:0000256" key="6">
    <source>
        <dbReference type="PROSITE-ProRule" id="PRU00169"/>
    </source>
</evidence>
<dbReference type="GO" id="GO:0009927">
    <property type="term" value="F:histidine phosphotransfer kinase activity"/>
    <property type="evidence" value="ECO:0007669"/>
    <property type="project" value="TreeGrafter"/>
</dbReference>
<evidence type="ECO:0000256" key="7">
    <source>
        <dbReference type="SAM" id="Coils"/>
    </source>
</evidence>
<keyword evidence="3 6" id="KW-0597">Phosphoprotein</keyword>
<evidence type="ECO:0000256" key="2">
    <source>
        <dbReference type="ARBA" id="ARBA00012438"/>
    </source>
</evidence>